<sequence>MKDTIKEEASSDNAKPATGLAIRAAETACSGATTTSTLMADAAAVALGCIPSSQDVQLQEHDPIRLQDFLSLRDTDVDGIVSTSEVQSAATSSNNSVLSCDSDMFADVDLTQLSPEEREKHMEMLRKRREDKKRNAVIDALDGAFGPTALLFQGLVGQEKTERVLKVVSDIGEKIGLAKMSDTGKETSPDTARDVEGKLDMPEDKEQD</sequence>
<feature type="region of interest" description="Disordered" evidence="1">
    <location>
        <begin position="176"/>
        <end position="208"/>
    </location>
</feature>
<evidence type="ECO:0000256" key="1">
    <source>
        <dbReference type="SAM" id="MobiDB-lite"/>
    </source>
</evidence>
<organism evidence="2 3">
    <name type="scientific">Achaetomium macrosporum</name>
    <dbReference type="NCBI Taxonomy" id="79813"/>
    <lineage>
        <taxon>Eukaryota</taxon>
        <taxon>Fungi</taxon>
        <taxon>Dikarya</taxon>
        <taxon>Ascomycota</taxon>
        <taxon>Pezizomycotina</taxon>
        <taxon>Sordariomycetes</taxon>
        <taxon>Sordariomycetidae</taxon>
        <taxon>Sordariales</taxon>
        <taxon>Chaetomiaceae</taxon>
        <taxon>Achaetomium</taxon>
    </lineage>
</organism>
<reference evidence="2" key="2">
    <citation type="submission" date="2023-05" db="EMBL/GenBank/DDBJ databases">
        <authorList>
            <consortium name="Lawrence Berkeley National Laboratory"/>
            <person name="Steindorff A."/>
            <person name="Hensen N."/>
            <person name="Bonometti L."/>
            <person name="Westerberg I."/>
            <person name="Brannstrom I.O."/>
            <person name="Guillou S."/>
            <person name="Cros-Aarteil S."/>
            <person name="Calhoun S."/>
            <person name="Haridas S."/>
            <person name="Kuo A."/>
            <person name="Mondo S."/>
            <person name="Pangilinan J."/>
            <person name="Riley R."/>
            <person name="Labutti K."/>
            <person name="Andreopoulos B."/>
            <person name="Lipzen A."/>
            <person name="Chen C."/>
            <person name="Yanf M."/>
            <person name="Daum C."/>
            <person name="Ng V."/>
            <person name="Clum A."/>
            <person name="Ohm R."/>
            <person name="Martin F."/>
            <person name="Silar P."/>
            <person name="Natvig D."/>
            <person name="Lalanne C."/>
            <person name="Gautier V."/>
            <person name="Ament-Velasquez S.L."/>
            <person name="Kruys A."/>
            <person name="Hutchinson M.I."/>
            <person name="Powell A.J."/>
            <person name="Barry K."/>
            <person name="Miller A.N."/>
            <person name="Grigoriev I.V."/>
            <person name="Debuchy R."/>
            <person name="Gladieux P."/>
            <person name="Thoren M.H."/>
            <person name="Johannesson H."/>
        </authorList>
    </citation>
    <scope>NUCLEOTIDE SEQUENCE</scope>
    <source>
        <strain evidence="2">CBS 532.94</strain>
    </source>
</reference>
<reference evidence="2" key="1">
    <citation type="journal article" date="2023" name="Mol. Phylogenet. Evol.">
        <title>Genome-scale phylogeny and comparative genomics of the fungal order Sordariales.</title>
        <authorList>
            <person name="Hensen N."/>
            <person name="Bonometti L."/>
            <person name="Westerberg I."/>
            <person name="Brannstrom I.O."/>
            <person name="Guillou S."/>
            <person name="Cros-Aarteil S."/>
            <person name="Calhoun S."/>
            <person name="Haridas S."/>
            <person name="Kuo A."/>
            <person name="Mondo S."/>
            <person name="Pangilinan J."/>
            <person name="Riley R."/>
            <person name="LaButti K."/>
            <person name="Andreopoulos B."/>
            <person name="Lipzen A."/>
            <person name="Chen C."/>
            <person name="Yan M."/>
            <person name="Daum C."/>
            <person name="Ng V."/>
            <person name="Clum A."/>
            <person name="Steindorff A."/>
            <person name="Ohm R.A."/>
            <person name="Martin F."/>
            <person name="Silar P."/>
            <person name="Natvig D.O."/>
            <person name="Lalanne C."/>
            <person name="Gautier V."/>
            <person name="Ament-Velasquez S.L."/>
            <person name="Kruys A."/>
            <person name="Hutchinson M.I."/>
            <person name="Powell A.J."/>
            <person name="Barry K."/>
            <person name="Miller A.N."/>
            <person name="Grigoriev I.V."/>
            <person name="Debuchy R."/>
            <person name="Gladieux P."/>
            <person name="Hiltunen Thoren M."/>
            <person name="Johannesson H."/>
        </authorList>
    </citation>
    <scope>NUCLEOTIDE SEQUENCE</scope>
    <source>
        <strain evidence="2">CBS 532.94</strain>
    </source>
</reference>
<keyword evidence="3" id="KW-1185">Reference proteome</keyword>
<name>A0AAN7CDE5_9PEZI</name>
<protein>
    <recommendedName>
        <fullName evidence="4">EF-hand domain-containing protein</fullName>
    </recommendedName>
</protein>
<comment type="caution">
    <text evidence="2">The sequence shown here is derived from an EMBL/GenBank/DDBJ whole genome shotgun (WGS) entry which is preliminary data.</text>
</comment>
<dbReference type="AlphaFoldDB" id="A0AAN7CDE5"/>
<evidence type="ECO:0008006" key="4">
    <source>
        <dbReference type="Google" id="ProtNLM"/>
    </source>
</evidence>
<gene>
    <name evidence="2" type="ORF">C8A03DRAFT_32453</name>
</gene>
<proteinExistence type="predicted"/>
<accession>A0AAN7CDE5</accession>
<evidence type="ECO:0000313" key="2">
    <source>
        <dbReference type="EMBL" id="KAK4239501.1"/>
    </source>
</evidence>
<evidence type="ECO:0000313" key="3">
    <source>
        <dbReference type="Proteomes" id="UP001303760"/>
    </source>
</evidence>
<feature type="compositionally biased region" description="Basic and acidic residues" evidence="1">
    <location>
        <begin position="182"/>
        <end position="208"/>
    </location>
</feature>
<dbReference type="EMBL" id="MU860062">
    <property type="protein sequence ID" value="KAK4239501.1"/>
    <property type="molecule type" value="Genomic_DNA"/>
</dbReference>
<dbReference type="Proteomes" id="UP001303760">
    <property type="component" value="Unassembled WGS sequence"/>
</dbReference>